<feature type="transmembrane region" description="Helical" evidence="1">
    <location>
        <begin position="317"/>
        <end position="335"/>
    </location>
</feature>
<feature type="transmembrane region" description="Helical" evidence="1">
    <location>
        <begin position="172"/>
        <end position="192"/>
    </location>
</feature>
<feature type="transmembrane region" description="Helical" evidence="1">
    <location>
        <begin position="32"/>
        <end position="47"/>
    </location>
</feature>
<organism evidence="3 4">
    <name type="scientific">Clostridium simiarum</name>
    <dbReference type="NCBI Taxonomy" id="2841506"/>
    <lineage>
        <taxon>Bacteria</taxon>
        <taxon>Bacillati</taxon>
        <taxon>Bacillota</taxon>
        <taxon>Clostridia</taxon>
        <taxon>Eubacteriales</taxon>
        <taxon>Clostridiaceae</taxon>
        <taxon>Clostridium</taxon>
    </lineage>
</organism>
<feature type="domain" description="Acyltransferase 3" evidence="2">
    <location>
        <begin position="8"/>
        <end position="330"/>
    </location>
</feature>
<feature type="transmembrane region" description="Helical" evidence="1">
    <location>
        <begin position="110"/>
        <end position="134"/>
    </location>
</feature>
<evidence type="ECO:0000313" key="3">
    <source>
        <dbReference type="EMBL" id="MBU5592514.1"/>
    </source>
</evidence>
<feature type="transmembrane region" description="Helical" evidence="1">
    <location>
        <begin position="67"/>
        <end position="90"/>
    </location>
</feature>
<gene>
    <name evidence="3" type="ORF">KQI89_12185</name>
</gene>
<evidence type="ECO:0000256" key="1">
    <source>
        <dbReference type="SAM" id="Phobius"/>
    </source>
</evidence>
<dbReference type="EMBL" id="JAHLQL010000004">
    <property type="protein sequence ID" value="MBU5592514.1"/>
    <property type="molecule type" value="Genomic_DNA"/>
</dbReference>
<name>A0ABS6F1X0_9CLOT</name>
<dbReference type="PANTHER" id="PTHR37312:SF1">
    <property type="entry name" value="MEMBRANE-BOUND ACYLTRANSFERASE YKRP-RELATED"/>
    <property type="match status" value="1"/>
</dbReference>
<dbReference type="InterPro" id="IPR052734">
    <property type="entry name" value="Nod_factor_acetyltransferase"/>
</dbReference>
<dbReference type="Pfam" id="PF01757">
    <property type="entry name" value="Acyl_transf_3"/>
    <property type="match status" value="1"/>
</dbReference>
<evidence type="ECO:0000259" key="2">
    <source>
        <dbReference type="Pfam" id="PF01757"/>
    </source>
</evidence>
<proteinExistence type="predicted"/>
<keyword evidence="1" id="KW-0812">Transmembrane</keyword>
<comment type="caution">
    <text evidence="3">The sequence shown here is derived from an EMBL/GenBank/DDBJ whole genome shotgun (WGS) entry which is preliminary data.</text>
</comment>
<keyword evidence="3" id="KW-0808">Transferase</keyword>
<feature type="transmembrane region" description="Helical" evidence="1">
    <location>
        <begin position="146"/>
        <end position="166"/>
    </location>
</feature>
<reference evidence="3 4" key="1">
    <citation type="submission" date="2021-06" db="EMBL/GenBank/DDBJ databases">
        <authorList>
            <person name="Sun Q."/>
            <person name="Li D."/>
        </authorList>
    </citation>
    <scope>NUCLEOTIDE SEQUENCE [LARGE SCALE GENOMIC DNA]</scope>
    <source>
        <strain evidence="3 4">MSJ-4</strain>
    </source>
</reference>
<accession>A0ABS6F1X0</accession>
<feature type="transmembrane region" description="Helical" evidence="1">
    <location>
        <begin position="204"/>
        <end position="224"/>
    </location>
</feature>
<protein>
    <submittedName>
        <fullName evidence="3">Acyltransferase family protein</fullName>
    </submittedName>
</protein>
<keyword evidence="4" id="KW-1185">Reference proteome</keyword>
<dbReference type="GO" id="GO:0016746">
    <property type="term" value="F:acyltransferase activity"/>
    <property type="evidence" value="ECO:0007669"/>
    <property type="project" value="UniProtKB-KW"/>
</dbReference>
<keyword evidence="1" id="KW-0472">Membrane</keyword>
<dbReference type="InterPro" id="IPR002656">
    <property type="entry name" value="Acyl_transf_3_dom"/>
</dbReference>
<dbReference type="Proteomes" id="UP000736583">
    <property type="component" value="Unassembled WGS sequence"/>
</dbReference>
<evidence type="ECO:0000313" key="4">
    <source>
        <dbReference type="Proteomes" id="UP000736583"/>
    </source>
</evidence>
<keyword evidence="3" id="KW-0012">Acyltransferase</keyword>
<dbReference type="PANTHER" id="PTHR37312">
    <property type="entry name" value="MEMBRANE-BOUND ACYLTRANSFERASE YKRP-RELATED"/>
    <property type="match status" value="1"/>
</dbReference>
<feature type="transmembrane region" description="Helical" evidence="1">
    <location>
        <begin position="236"/>
        <end position="257"/>
    </location>
</feature>
<sequence length="349" mass="41647">MRNKEMAMLKAIGIILVVMTHGYQIFLWFSPYSFHMALFIFVSGYLYKETYEDNVPKYILKKVKRMLVPYFIYNIVYASITYFLMIRYNITLGEKPNLFNFFVQPFIDGHQYHLFLSGWFLIELFLIQASFVIIYKYSKKVTKNDYLHLLLFCLMGLAGTYLAKIYPKPKGIYLPIIRTMFCMFFYYFGIFYRKRLEDKNLFRSRNMLIVFITQVFCIVKFGIIDYELAWANYYGRLVLPFVVSLTGIYMSIFVAKAMVKLFPDNDFLYTIGENTMHIMLNHMIVFFVINGIFYKLGAFEFEKLNDIWFTYNPGHLWLLYITLGLLVPTYVTLGIKRFRSKMVKGRKNK</sequence>
<keyword evidence="1" id="KW-1133">Transmembrane helix</keyword>
<dbReference type="RefSeq" id="WP_216457291.1">
    <property type="nucleotide sequence ID" value="NZ_JAHLQL010000004.1"/>
</dbReference>
<feature type="transmembrane region" description="Helical" evidence="1">
    <location>
        <begin position="278"/>
        <end position="297"/>
    </location>
</feature>